<evidence type="ECO:0000313" key="9">
    <source>
        <dbReference type="Proteomes" id="UP000087766"/>
    </source>
</evidence>
<dbReference type="OrthoDB" id="1692590at2759"/>
<evidence type="ECO:0000256" key="7">
    <source>
        <dbReference type="ARBA" id="ARBA00023136"/>
    </source>
</evidence>
<dbReference type="PANTHER" id="PTHR11629">
    <property type="entry name" value="VACUOLAR PROTON ATPASES"/>
    <property type="match status" value="1"/>
</dbReference>
<keyword evidence="4" id="KW-0812">Transmembrane</keyword>
<keyword evidence="8" id="KW-0375">Hydrogen ion transport</keyword>
<keyword evidence="3 8" id="KW-0813">Transport</keyword>
<accession>A0A3Q0F2T5</accession>
<keyword evidence="5" id="KW-1133">Transmembrane helix</keyword>
<reference evidence="10" key="2">
    <citation type="submission" date="2025-08" db="UniProtKB">
        <authorList>
            <consortium name="RefSeq"/>
        </authorList>
    </citation>
    <scope>IDENTIFICATION</scope>
    <source>
        <tissue evidence="10">Leaf</tissue>
    </source>
</reference>
<gene>
    <name evidence="10" type="primary">LOC106762221</name>
</gene>
<sequence>MDLLQSEPMQIVRLLIPIESAYRSISYLGDLSLFQFKDIKRCEEMARRLRFFKEQMTKAGVSPSTWPAVKLEELEPGLQINANNEKLKHAYNEPSEDKLVQKKITAERSIDSPLLLEQDTTTKQIKLGFIGGLVSREKSVTFEKILFRATGGNLFLKQSNRPWLNILFLIFCQGRRFQEDLQN</sequence>
<dbReference type="STRING" id="3916.A0A3Q0F2T5"/>
<evidence type="ECO:0000256" key="5">
    <source>
        <dbReference type="ARBA" id="ARBA00022989"/>
    </source>
</evidence>
<dbReference type="GO" id="GO:0046961">
    <property type="term" value="F:proton-transporting ATPase activity, rotational mechanism"/>
    <property type="evidence" value="ECO:0007669"/>
    <property type="project" value="InterPro"/>
</dbReference>
<dbReference type="GO" id="GO:0051117">
    <property type="term" value="F:ATPase binding"/>
    <property type="evidence" value="ECO:0007669"/>
    <property type="project" value="TreeGrafter"/>
</dbReference>
<dbReference type="InterPro" id="IPR002490">
    <property type="entry name" value="V-ATPase_116kDa_su"/>
</dbReference>
<dbReference type="GeneID" id="106762221"/>
<organism evidence="9 10">
    <name type="scientific">Vigna radiata var. radiata</name>
    <name type="common">Mung bean</name>
    <name type="synonym">Phaseolus aureus</name>
    <dbReference type="NCBI Taxonomy" id="3916"/>
    <lineage>
        <taxon>Eukaryota</taxon>
        <taxon>Viridiplantae</taxon>
        <taxon>Streptophyta</taxon>
        <taxon>Embryophyta</taxon>
        <taxon>Tracheophyta</taxon>
        <taxon>Spermatophyta</taxon>
        <taxon>Magnoliopsida</taxon>
        <taxon>eudicotyledons</taxon>
        <taxon>Gunneridae</taxon>
        <taxon>Pentapetalae</taxon>
        <taxon>rosids</taxon>
        <taxon>fabids</taxon>
        <taxon>Fabales</taxon>
        <taxon>Fabaceae</taxon>
        <taxon>Papilionoideae</taxon>
        <taxon>50 kb inversion clade</taxon>
        <taxon>NPAAA clade</taxon>
        <taxon>indigoferoid/millettioid clade</taxon>
        <taxon>Phaseoleae</taxon>
        <taxon>Vigna</taxon>
    </lineage>
</organism>
<evidence type="ECO:0000256" key="8">
    <source>
        <dbReference type="RuleBase" id="RU361189"/>
    </source>
</evidence>
<reference evidence="9" key="1">
    <citation type="journal article" date="2014" name="Nat. Commun.">
        <title>Genome sequence of mungbean and insights into evolution within Vigna species.</title>
        <authorList>
            <person name="Kang Y.J."/>
            <person name="Kim S.K."/>
            <person name="Kim M.Y."/>
            <person name="Lestari P."/>
            <person name="Kim K.H."/>
            <person name="Ha B.K."/>
            <person name="Jun T.H."/>
            <person name="Hwang W.J."/>
            <person name="Lee T."/>
            <person name="Lee J."/>
            <person name="Shim S."/>
            <person name="Yoon M.Y."/>
            <person name="Jang Y.E."/>
            <person name="Han K.S."/>
            <person name="Taeprayoon P."/>
            <person name="Yoon N."/>
            <person name="Somta P."/>
            <person name="Tanya P."/>
            <person name="Kim K.S."/>
            <person name="Gwag J.G."/>
            <person name="Moon J.K."/>
            <person name="Lee Y.H."/>
            <person name="Park B.S."/>
            <person name="Bombarely A."/>
            <person name="Doyle J.J."/>
            <person name="Jackson S.A."/>
            <person name="Schafleitner R."/>
            <person name="Srinives P."/>
            <person name="Varshney R.K."/>
            <person name="Lee S.H."/>
        </authorList>
    </citation>
    <scope>NUCLEOTIDE SEQUENCE [LARGE SCALE GENOMIC DNA]</scope>
    <source>
        <strain evidence="9">cv. VC1973A</strain>
    </source>
</reference>
<keyword evidence="7" id="KW-0472">Membrane</keyword>
<evidence type="ECO:0000256" key="3">
    <source>
        <dbReference type="ARBA" id="ARBA00022448"/>
    </source>
</evidence>
<dbReference type="Pfam" id="PF01496">
    <property type="entry name" value="V_ATPase_I"/>
    <property type="match status" value="1"/>
</dbReference>
<dbReference type="AlphaFoldDB" id="A0A3Q0F2T5"/>
<dbReference type="PANTHER" id="PTHR11629:SF63">
    <property type="entry name" value="V-TYPE PROTON ATPASE SUBUNIT A"/>
    <property type="match status" value="1"/>
</dbReference>
<evidence type="ECO:0000256" key="1">
    <source>
        <dbReference type="ARBA" id="ARBA00004141"/>
    </source>
</evidence>
<proteinExistence type="inferred from homology"/>
<keyword evidence="9" id="KW-1185">Reference proteome</keyword>
<comment type="similarity">
    <text evidence="2 8">Belongs to the V-ATPase 116 kDa subunit family.</text>
</comment>
<dbReference type="GO" id="GO:0016471">
    <property type="term" value="C:vacuolar proton-transporting V-type ATPase complex"/>
    <property type="evidence" value="ECO:0007669"/>
    <property type="project" value="TreeGrafter"/>
</dbReference>
<evidence type="ECO:0000256" key="2">
    <source>
        <dbReference type="ARBA" id="ARBA00009904"/>
    </source>
</evidence>
<keyword evidence="6 8" id="KW-0406">Ion transport</keyword>
<comment type="subcellular location">
    <subcellularLocation>
        <location evidence="1">Membrane</location>
        <topology evidence="1">Multi-pass membrane protein</topology>
    </subcellularLocation>
</comment>
<protein>
    <recommendedName>
        <fullName evidence="8">V-type proton ATPase subunit a</fullName>
    </recommendedName>
</protein>
<dbReference type="GO" id="GO:0033179">
    <property type="term" value="C:proton-transporting V-type ATPase, V0 domain"/>
    <property type="evidence" value="ECO:0007669"/>
    <property type="project" value="InterPro"/>
</dbReference>
<evidence type="ECO:0000313" key="10">
    <source>
        <dbReference type="RefSeq" id="XP_022636732.1"/>
    </source>
</evidence>
<evidence type="ECO:0000256" key="6">
    <source>
        <dbReference type="ARBA" id="ARBA00023065"/>
    </source>
</evidence>
<dbReference type="KEGG" id="vra:106762221"/>
<dbReference type="Proteomes" id="UP000087766">
    <property type="component" value="Chromosome 5"/>
</dbReference>
<comment type="function">
    <text evidence="8">Essential component of the vacuolar proton pump (V-ATPase), a multimeric enzyme that catalyzes the translocation of protons across the membranes. Required for assembly and activity of the V-ATPase.</text>
</comment>
<dbReference type="RefSeq" id="XP_022636732.1">
    <property type="nucleotide sequence ID" value="XM_022781011.1"/>
</dbReference>
<evidence type="ECO:0000256" key="4">
    <source>
        <dbReference type="ARBA" id="ARBA00022692"/>
    </source>
</evidence>
<name>A0A3Q0F2T5_VIGRR</name>
<dbReference type="GO" id="GO:0007035">
    <property type="term" value="P:vacuolar acidification"/>
    <property type="evidence" value="ECO:0007669"/>
    <property type="project" value="TreeGrafter"/>
</dbReference>